<dbReference type="Proteomes" id="UP000318138">
    <property type="component" value="Chromosome"/>
</dbReference>
<organism evidence="2 3">
    <name type="scientific">Paenalkalicoccus suaedae</name>
    <dbReference type="NCBI Taxonomy" id="2592382"/>
    <lineage>
        <taxon>Bacteria</taxon>
        <taxon>Bacillati</taxon>
        <taxon>Bacillota</taxon>
        <taxon>Bacilli</taxon>
        <taxon>Bacillales</taxon>
        <taxon>Bacillaceae</taxon>
        <taxon>Paenalkalicoccus</taxon>
    </lineage>
</organism>
<gene>
    <name evidence="2" type="ORF">FLK61_26430</name>
</gene>
<keyword evidence="1" id="KW-0732">Signal</keyword>
<protein>
    <recommendedName>
        <fullName evidence="4">DUF4352 domain-containing protein</fullName>
    </recommendedName>
</protein>
<feature type="chain" id="PRO_5032938378" description="DUF4352 domain-containing protein" evidence="1">
    <location>
        <begin position="22"/>
        <end position="200"/>
    </location>
</feature>
<evidence type="ECO:0008006" key="4">
    <source>
        <dbReference type="Google" id="ProtNLM"/>
    </source>
</evidence>
<feature type="signal peptide" evidence="1">
    <location>
        <begin position="1"/>
        <end position="21"/>
    </location>
</feature>
<name>A0A859FAM5_9BACI</name>
<dbReference type="RefSeq" id="WP_176008339.1">
    <property type="nucleotide sequence ID" value="NZ_CP041372.2"/>
</dbReference>
<keyword evidence="3" id="KW-1185">Reference proteome</keyword>
<evidence type="ECO:0000313" key="2">
    <source>
        <dbReference type="EMBL" id="QKS70299.1"/>
    </source>
</evidence>
<dbReference type="PROSITE" id="PS51257">
    <property type="entry name" value="PROKAR_LIPOPROTEIN"/>
    <property type="match status" value="1"/>
</dbReference>
<evidence type="ECO:0000313" key="3">
    <source>
        <dbReference type="Proteomes" id="UP000318138"/>
    </source>
</evidence>
<reference evidence="3" key="1">
    <citation type="submission" date="2019-07" db="EMBL/GenBank/DDBJ databases">
        <title>Bacillus alkalisoli sp. nov. isolated from saline soil.</title>
        <authorList>
            <person name="Sun J.-Q."/>
            <person name="Xu L."/>
        </authorList>
    </citation>
    <scope>NUCLEOTIDE SEQUENCE [LARGE SCALE GENOMIC DNA]</scope>
    <source>
        <strain evidence="3">M4U3P1</strain>
    </source>
</reference>
<dbReference type="AlphaFoldDB" id="A0A859FAM5"/>
<sequence length="200" mass="22073">MTTFKYGLSSLLLLAVITACSQTDGENTEEEAQVAEAISIPAEGEVIATTEQDDFRVTLSSAKRVYVEGEELDITGALTYVGDKDEMEIVHATSLVYRSVIDHKRDFFESAERLTSQELTTLTPGESITNENFSGFGYGVGLTPQADRNLEEIRALYDEVGGYPAGTYTFTFIAEFFYESEEGQKEFKIPASIDIIIEPS</sequence>
<accession>A0A859FAM5</accession>
<proteinExistence type="predicted"/>
<evidence type="ECO:0000256" key="1">
    <source>
        <dbReference type="SAM" id="SignalP"/>
    </source>
</evidence>
<dbReference type="KEGG" id="psua:FLK61_26430"/>
<dbReference type="EMBL" id="CP041372">
    <property type="protein sequence ID" value="QKS70299.1"/>
    <property type="molecule type" value="Genomic_DNA"/>
</dbReference>